<evidence type="ECO:0000313" key="3">
    <source>
        <dbReference type="Proteomes" id="UP000190675"/>
    </source>
</evidence>
<dbReference type="Proteomes" id="UP000190675">
    <property type="component" value="Chromosome I"/>
</dbReference>
<gene>
    <name evidence="2" type="ORF">SAMN05444169_2266</name>
</gene>
<reference evidence="2 3" key="1">
    <citation type="submission" date="2016-11" db="EMBL/GenBank/DDBJ databases">
        <authorList>
            <person name="Jaros S."/>
            <person name="Januszkiewicz K."/>
            <person name="Wedrychowicz H."/>
        </authorList>
    </citation>
    <scope>NUCLEOTIDE SEQUENCE [LARGE SCALE GENOMIC DNA]</scope>
    <source>
        <strain evidence="2 3">GAS242</strain>
    </source>
</reference>
<organism evidence="2 3">
    <name type="scientific">Bradyrhizobium erythrophlei</name>
    <dbReference type="NCBI Taxonomy" id="1437360"/>
    <lineage>
        <taxon>Bacteria</taxon>
        <taxon>Pseudomonadati</taxon>
        <taxon>Pseudomonadota</taxon>
        <taxon>Alphaproteobacteria</taxon>
        <taxon>Hyphomicrobiales</taxon>
        <taxon>Nitrobacteraceae</taxon>
        <taxon>Bradyrhizobium</taxon>
    </lineage>
</organism>
<accession>A0A1M5JIY5</accession>
<feature type="region of interest" description="Disordered" evidence="1">
    <location>
        <begin position="74"/>
        <end position="136"/>
    </location>
</feature>
<evidence type="ECO:0000256" key="1">
    <source>
        <dbReference type="SAM" id="MobiDB-lite"/>
    </source>
</evidence>
<feature type="compositionally biased region" description="Basic and acidic residues" evidence="1">
    <location>
        <begin position="94"/>
        <end position="112"/>
    </location>
</feature>
<evidence type="ECO:0000313" key="2">
    <source>
        <dbReference type="EMBL" id="SHG40501.1"/>
    </source>
</evidence>
<dbReference type="EMBL" id="LT670818">
    <property type="protein sequence ID" value="SHG40501.1"/>
    <property type="molecule type" value="Genomic_DNA"/>
</dbReference>
<feature type="compositionally biased region" description="Basic and acidic residues" evidence="1">
    <location>
        <begin position="119"/>
        <end position="130"/>
    </location>
</feature>
<protein>
    <submittedName>
        <fullName evidence="2">Uncharacterized protein</fullName>
    </submittedName>
</protein>
<name>A0A1M5JIY5_9BRAD</name>
<proteinExistence type="predicted"/>
<dbReference type="AlphaFoldDB" id="A0A1M5JIY5"/>
<sequence length="162" mass="17387">MRIVGLPIVCLILLGAIAIKAGTAASRPPAIEPLPNRTTVGSAVPQDTLTKADKLEISYVRKAVPVDPVTQFAKATPEPSLPLPTTVPKVTGRHWHDPHSMKVEKGAQDRRIKSSQSKKGQESQKSKNVEPPKAIVDLRPCRRPEGLAGLLRALNLSPGCDT</sequence>